<evidence type="ECO:0000256" key="2">
    <source>
        <dbReference type="ARBA" id="ARBA00023125"/>
    </source>
</evidence>
<keyword evidence="1" id="KW-0805">Transcription regulation</keyword>
<reference evidence="5 6" key="1">
    <citation type="journal article" date="2015" name="G3 (Bethesda)">
        <title>Insights into Ongoing Evolution of the Hexachlorocyclohexane Catabolic Pathway from Comparative Genomics of Ten Sphingomonadaceae Strains.</title>
        <authorList>
            <person name="Pearce S.L."/>
            <person name="Oakeshott J.G."/>
            <person name="Pandey G."/>
        </authorList>
    </citation>
    <scope>NUCLEOTIDE SEQUENCE [LARGE SCALE GENOMIC DNA]</scope>
    <source>
        <strain evidence="5 6">LL01</strain>
    </source>
</reference>
<dbReference type="InterPro" id="IPR035418">
    <property type="entry name" value="AraC-bd_2"/>
</dbReference>
<dbReference type="Pfam" id="PF12833">
    <property type="entry name" value="HTH_18"/>
    <property type="match status" value="1"/>
</dbReference>
<dbReference type="STRING" id="1420583.V473_18445"/>
<dbReference type="NCBIfam" id="NF007243">
    <property type="entry name" value="PRK09685.1"/>
    <property type="match status" value="1"/>
</dbReference>
<evidence type="ECO:0000313" key="6">
    <source>
        <dbReference type="Proteomes" id="UP000052232"/>
    </source>
</evidence>
<gene>
    <name evidence="5" type="ORF">V473_18445</name>
</gene>
<proteinExistence type="predicted"/>
<evidence type="ECO:0000256" key="3">
    <source>
        <dbReference type="ARBA" id="ARBA00023163"/>
    </source>
</evidence>
<sequence>MYFATSMVERPFRREAWCEAINSRCGPFVTTFSAGDFEGSIDARRIAGMDCARLSQTAGESLRGRREIELGGQSDYLVILQLSDRSALEQNGRAAIMTPGDITIIDSARPSRFVFDRKNVHISLHIPRDILDSSGVDWSTRLATTLPRSSAVLVGALLRSSFEQACGHDAEQEAAIRQALIGLIVAGWRSQDAQNMTNEAPQTATLLRAIQNHVVGRLQSEHLTPKSIAREHRISERQLHRLFQGSGLTVCRWIRQSRLDRCAADFQDIGQRERSITEIAFTWGFNDAAHFSRLFRAEFGQTASEYRAAAMMSRSAAALPQVH</sequence>
<dbReference type="PROSITE" id="PS01124">
    <property type="entry name" value="HTH_ARAC_FAMILY_2"/>
    <property type="match status" value="1"/>
</dbReference>
<keyword evidence="2" id="KW-0238">DNA-binding</keyword>
<protein>
    <recommendedName>
        <fullName evidence="4">HTH araC/xylS-type domain-containing protein</fullName>
    </recommendedName>
</protein>
<dbReference type="GO" id="GO:0003700">
    <property type="term" value="F:DNA-binding transcription factor activity"/>
    <property type="evidence" value="ECO:0007669"/>
    <property type="project" value="InterPro"/>
</dbReference>
<dbReference type="Pfam" id="PF14525">
    <property type="entry name" value="AraC_binding_2"/>
    <property type="match status" value="1"/>
</dbReference>
<feature type="domain" description="HTH araC/xylS-type" evidence="4">
    <location>
        <begin position="208"/>
        <end position="309"/>
    </location>
</feature>
<name>A0A0J7XQL2_9SPHN</name>
<dbReference type="InterPro" id="IPR020449">
    <property type="entry name" value="Tscrpt_reg_AraC-type_HTH"/>
</dbReference>
<dbReference type="InterPro" id="IPR050204">
    <property type="entry name" value="AraC_XylS_family_regulators"/>
</dbReference>
<dbReference type="SMART" id="SM00342">
    <property type="entry name" value="HTH_ARAC"/>
    <property type="match status" value="1"/>
</dbReference>
<dbReference type="PANTHER" id="PTHR46796">
    <property type="entry name" value="HTH-TYPE TRANSCRIPTIONAL ACTIVATOR RHAS-RELATED"/>
    <property type="match status" value="1"/>
</dbReference>
<dbReference type="PRINTS" id="PR00032">
    <property type="entry name" value="HTHARAC"/>
</dbReference>
<dbReference type="RefSeq" id="WP_066607595.1">
    <property type="nucleotide sequence ID" value="NZ_KQ130436.1"/>
</dbReference>
<accession>A0A0J7XQL2</accession>
<comment type="caution">
    <text evidence="5">The sequence shown here is derived from an EMBL/GenBank/DDBJ whole genome shotgun (WGS) entry which is preliminary data.</text>
</comment>
<keyword evidence="3" id="KW-0804">Transcription</keyword>
<organism evidence="5 6">
    <name type="scientific">Sphingobium cupriresistens LL01</name>
    <dbReference type="NCBI Taxonomy" id="1420583"/>
    <lineage>
        <taxon>Bacteria</taxon>
        <taxon>Pseudomonadati</taxon>
        <taxon>Pseudomonadota</taxon>
        <taxon>Alphaproteobacteria</taxon>
        <taxon>Sphingomonadales</taxon>
        <taxon>Sphingomonadaceae</taxon>
        <taxon>Sphingobium</taxon>
    </lineage>
</organism>
<dbReference type="PATRIC" id="fig|1420583.3.peg.3485"/>
<evidence type="ECO:0000313" key="5">
    <source>
        <dbReference type="EMBL" id="KMS53353.1"/>
    </source>
</evidence>
<dbReference type="EMBL" id="JACT01000005">
    <property type="protein sequence ID" value="KMS53353.1"/>
    <property type="molecule type" value="Genomic_DNA"/>
</dbReference>
<dbReference type="PANTHER" id="PTHR46796:SF6">
    <property type="entry name" value="ARAC SUBFAMILY"/>
    <property type="match status" value="1"/>
</dbReference>
<dbReference type="GO" id="GO:0043565">
    <property type="term" value="F:sequence-specific DNA binding"/>
    <property type="evidence" value="ECO:0007669"/>
    <property type="project" value="InterPro"/>
</dbReference>
<dbReference type="AlphaFoldDB" id="A0A0J7XQL2"/>
<evidence type="ECO:0000259" key="4">
    <source>
        <dbReference type="PROSITE" id="PS01124"/>
    </source>
</evidence>
<keyword evidence="6" id="KW-1185">Reference proteome</keyword>
<dbReference type="SUPFAM" id="SSF46689">
    <property type="entry name" value="Homeodomain-like"/>
    <property type="match status" value="1"/>
</dbReference>
<dbReference type="Gene3D" id="1.10.10.60">
    <property type="entry name" value="Homeodomain-like"/>
    <property type="match status" value="1"/>
</dbReference>
<dbReference type="InterPro" id="IPR009057">
    <property type="entry name" value="Homeodomain-like_sf"/>
</dbReference>
<evidence type="ECO:0000256" key="1">
    <source>
        <dbReference type="ARBA" id="ARBA00023015"/>
    </source>
</evidence>
<dbReference type="Proteomes" id="UP000052232">
    <property type="component" value="Unassembled WGS sequence"/>
</dbReference>
<dbReference type="InterPro" id="IPR018060">
    <property type="entry name" value="HTH_AraC"/>
</dbReference>